<reference evidence="1 2" key="1">
    <citation type="submission" date="2021-01" db="EMBL/GenBank/DDBJ databases">
        <title>Genomic Encyclopedia of Type Strains, Phase IV (KMG-IV): sequencing the most valuable type-strain genomes for metagenomic binning, comparative biology and taxonomic classification.</title>
        <authorList>
            <person name="Goeker M."/>
        </authorList>
    </citation>
    <scope>NUCLEOTIDE SEQUENCE [LARGE SCALE GENOMIC DNA]</scope>
    <source>
        <strain evidence="1 2">DSM 28236</strain>
    </source>
</reference>
<sequence length="97" mass="11313">MSSKIFINGNFVNKDEATINVFDHGLLYGDGIYEGMRCYSDVVFKLDEHLYTGTLRQCKNYVCAPLWRIRVYQFTRGLFDGIFDCNITNTRRILITI</sequence>
<dbReference type="SUPFAM" id="SSF56752">
    <property type="entry name" value="D-aminoacid aminotransferase-like PLP-dependent enzymes"/>
    <property type="match status" value="1"/>
</dbReference>
<accession>A0ABS2PZY9</accession>
<keyword evidence="2" id="KW-1185">Reference proteome</keyword>
<protein>
    <recommendedName>
        <fullName evidence="3">Aminotransferase class IV</fullName>
    </recommendedName>
</protein>
<evidence type="ECO:0000313" key="1">
    <source>
        <dbReference type="EMBL" id="MBM7645603.1"/>
    </source>
</evidence>
<dbReference type="Proteomes" id="UP000808914">
    <property type="component" value="Unassembled WGS sequence"/>
</dbReference>
<name>A0ABS2PZY9_9BACL</name>
<evidence type="ECO:0008006" key="3">
    <source>
        <dbReference type="Google" id="ProtNLM"/>
    </source>
</evidence>
<evidence type="ECO:0000313" key="2">
    <source>
        <dbReference type="Proteomes" id="UP000808914"/>
    </source>
</evidence>
<dbReference type="InterPro" id="IPR036038">
    <property type="entry name" value="Aminotransferase-like"/>
</dbReference>
<proteinExistence type="predicted"/>
<dbReference type="Gene3D" id="3.30.470.10">
    <property type="match status" value="1"/>
</dbReference>
<dbReference type="InterPro" id="IPR043131">
    <property type="entry name" value="BCAT-like_N"/>
</dbReference>
<dbReference type="EMBL" id="JAFBER010000010">
    <property type="protein sequence ID" value="MBM7645603.1"/>
    <property type="molecule type" value="Genomic_DNA"/>
</dbReference>
<organism evidence="1 2">
    <name type="scientific">Scopulibacillus daqui</name>
    <dbReference type="NCBI Taxonomy" id="1469162"/>
    <lineage>
        <taxon>Bacteria</taxon>
        <taxon>Bacillati</taxon>
        <taxon>Bacillota</taxon>
        <taxon>Bacilli</taxon>
        <taxon>Bacillales</taxon>
        <taxon>Sporolactobacillaceae</taxon>
        <taxon>Scopulibacillus</taxon>
    </lineage>
</organism>
<gene>
    <name evidence="1" type="ORF">JOD45_001821</name>
</gene>
<comment type="caution">
    <text evidence="1">The sequence shown here is derived from an EMBL/GenBank/DDBJ whole genome shotgun (WGS) entry which is preliminary data.</text>
</comment>